<evidence type="ECO:0000259" key="1">
    <source>
        <dbReference type="Pfam" id="PF00899"/>
    </source>
</evidence>
<gene>
    <name evidence="2" type="ORF">PVVCY_1306620</name>
</gene>
<feature type="domain" description="THIF-type NAD/FAD binding fold" evidence="1">
    <location>
        <begin position="7"/>
        <end position="566"/>
    </location>
</feature>
<dbReference type="EMBL" id="LR215069">
    <property type="protein sequence ID" value="VEV58721.1"/>
    <property type="molecule type" value="Genomic_DNA"/>
</dbReference>
<dbReference type="GeneID" id="19958854"/>
<dbReference type="VEuPathDB" id="PlasmoDB:PVVCY_1306620"/>
<dbReference type="Gene3D" id="3.40.50.720">
    <property type="entry name" value="NAD(P)-binding Rossmann-like Domain"/>
    <property type="match status" value="1"/>
</dbReference>
<dbReference type="PANTHER" id="PTHR10953">
    <property type="entry name" value="UBIQUITIN-ACTIVATING ENZYME E1"/>
    <property type="match status" value="1"/>
</dbReference>
<sequence>MNELEKYKRQISLWGKEHQDILMSSCVCFLGSDLIIFEICKGLLLSGVHNLTIIDDQKVGENDLKYYMLNNSSKLHKYKCNIIKENLININKNANIKCVINNPIDYFYNNIMNDNNYDILICNLSVKNNLKIEKVCRKYNKKIITCNVTNVIGYLNIRIGKHIYMGKKQPNKLSCNDSTYSFSYYYNIALSLYDDLKEYINDVDYLNFQTNNELSKILFLAKIYHNFSYEINETIRSEKIIKCVKDKIKLTNISYGNLNKVDYFIYLLNIKKRIKFILQNNNYITNEGCNNHIYLFLIIYKSFIKKKKYMPYLYNGNNDGSKNVEPFRGINEIKTILKKRKYEDEKEIKFLIIKKKKKYNFKKDFEISHFVYLFSNFFYINFVDSEERVNKNQTLMENFLYFYYLHSVSCNHDNSLGSSLNDNGDCSSDGLREEHSLASSELLLCNDKKDLLNFGRHTHFNNIKKGEVEEEVVKQNCNDKDGTFLFFKMDNQKLRSMSYIDVNVNTLLEKIKISNKLFEDLDKLKHVSSNYLTTIMSGLITQEVIKICSIYLKPHINYYFIKTSSLQFMHSVYGYILIKTCISNSQRVCKD</sequence>
<dbReference type="GO" id="GO:0005737">
    <property type="term" value="C:cytoplasm"/>
    <property type="evidence" value="ECO:0007669"/>
    <property type="project" value="TreeGrafter"/>
</dbReference>
<dbReference type="PANTHER" id="PTHR10953:SF162">
    <property type="entry name" value="SUMO-ACTIVATING ENZYME SUBUNIT 1"/>
    <property type="match status" value="1"/>
</dbReference>
<organism evidence="2 3">
    <name type="scientific">Plasmodium vinckei vinckei</name>
    <dbReference type="NCBI Taxonomy" id="54757"/>
    <lineage>
        <taxon>Eukaryota</taxon>
        <taxon>Sar</taxon>
        <taxon>Alveolata</taxon>
        <taxon>Apicomplexa</taxon>
        <taxon>Aconoidasida</taxon>
        <taxon>Haemosporida</taxon>
        <taxon>Plasmodiidae</taxon>
        <taxon>Plasmodium</taxon>
        <taxon>Plasmodium (Vinckeia)</taxon>
    </lineage>
</organism>
<dbReference type="RefSeq" id="XP_008622554.2">
    <property type="nucleotide sequence ID" value="XM_008624332.2"/>
</dbReference>
<proteinExistence type="predicted"/>
<dbReference type="AlphaFoldDB" id="A0A449BZB8"/>
<dbReference type="KEGG" id="pvv:PVVCY_1306620"/>
<evidence type="ECO:0000313" key="2">
    <source>
        <dbReference type="EMBL" id="VEV58721.1"/>
    </source>
</evidence>
<dbReference type="InterPro" id="IPR000594">
    <property type="entry name" value="ThiF_NAD_FAD-bd"/>
</dbReference>
<dbReference type="GO" id="GO:0031510">
    <property type="term" value="C:SUMO activating enzyme complex"/>
    <property type="evidence" value="ECO:0007669"/>
    <property type="project" value="TreeGrafter"/>
</dbReference>
<dbReference type="OrthoDB" id="1708823at2759"/>
<evidence type="ECO:0000313" key="3">
    <source>
        <dbReference type="Proteomes" id="UP000290582"/>
    </source>
</evidence>
<name>A0A449BZB8_PLAVN</name>
<dbReference type="InterPro" id="IPR035985">
    <property type="entry name" value="Ubiquitin-activating_enz"/>
</dbReference>
<dbReference type="Pfam" id="PF00899">
    <property type="entry name" value="ThiF"/>
    <property type="match status" value="1"/>
</dbReference>
<dbReference type="GO" id="GO:0019948">
    <property type="term" value="F:SUMO activating enzyme activity"/>
    <property type="evidence" value="ECO:0007669"/>
    <property type="project" value="TreeGrafter"/>
</dbReference>
<dbReference type="Proteomes" id="UP000290582">
    <property type="component" value="Chromosome PVVCY_13"/>
</dbReference>
<protein>
    <submittedName>
        <fullName evidence="2">Ubiquitin-activating enzyme E1, putative</fullName>
    </submittedName>
</protein>
<dbReference type="GO" id="GO:0016925">
    <property type="term" value="P:protein sumoylation"/>
    <property type="evidence" value="ECO:0007669"/>
    <property type="project" value="TreeGrafter"/>
</dbReference>
<dbReference type="InterPro" id="IPR045886">
    <property type="entry name" value="ThiF/MoeB/HesA"/>
</dbReference>
<reference evidence="2 3" key="1">
    <citation type="submission" date="2019-01" db="EMBL/GenBank/DDBJ databases">
        <authorList>
            <person name="Ramaprasad A."/>
        </authorList>
    </citation>
    <scope>NUCLEOTIDE SEQUENCE [LARGE SCALE GENOMIC DNA]</scope>
</reference>
<dbReference type="SUPFAM" id="SSF69572">
    <property type="entry name" value="Activating enzymes of the ubiquitin-like proteins"/>
    <property type="match status" value="1"/>
</dbReference>
<accession>A0A449BZB8</accession>